<evidence type="ECO:0000256" key="6">
    <source>
        <dbReference type="SAM" id="Phobius"/>
    </source>
</evidence>
<feature type="transmembrane region" description="Helical" evidence="6">
    <location>
        <begin position="74"/>
        <end position="93"/>
    </location>
</feature>
<comment type="similarity">
    <text evidence="2">Belongs to the class-II pyridoxal-phosphate-dependent aminotransferase family.</text>
</comment>
<name>A0A9Q0IN97_9TELE</name>
<dbReference type="AlphaFoldDB" id="A0A9Q0IN97"/>
<keyword evidence="3" id="KW-0808">Transferase</keyword>
<keyword evidence="4" id="KW-0012">Acyltransferase</keyword>
<dbReference type="EMBL" id="JANIIK010000042">
    <property type="protein sequence ID" value="KAJ3606942.1"/>
    <property type="molecule type" value="Genomic_DNA"/>
</dbReference>
<dbReference type="GO" id="GO:0017059">
    <property type="term" value="C:serine palmitoyltransferase complex"/>
    <property type="evidence" value="ECO:0007669"/>
    <property type="project" value="TreeGrafter"/>
</dbReference>
<dbReference type="SUPFAM" id="SSF53383">
    <property type="entry name" value="PLP-dependent transferases"/>
    <property type="match status" value="1"/>
</dbReference>
<evidence type="ECO:0000313" key="9">
    <source>
        <dbReference type="Proteomes" id="UP001148018"/>
    </source>
</evidence>
<dbReference type="Pfam" id="PF00155">
    <property type="entry name" value="Aminotran_1_2"/>
    <property type="match status" value="1"/>
</dbReference>
<dbReference type="GO" id="GO:0004758">
    <property type="term" value="F:serine C-palmitoyltransferase activity"/>
    <property type="evidence" value="ECO:0007669"/>
    <property type="project" value="TreeGrafter"/>
</dbReference>
<dbReference type="Gene3D" id="3.40.640.10">
    <property type="entry name" value="Type I PLP-dependent aspartate aminotransferase-like (Major domain)"/>
    <property type="match status" value="1"/>
</dbReference>
<dbReference type="Proteomes" id="UP001148018">
    <property type="component" value="Unassembled WGS sequence"/>
</dbReference>
<dbReference type="InterPro" id="IPR004839">
    <property type="entry name" value="Aminotransferase_I/II_large"/>
</dbReference>
<evidence type="ECO:0000256" key="1">
    <source>
        <dbReference type="ARBA" id="ARBA00001933"/>
    </source>
</evidence>
<dbReference type="InterPro" id="IPR015421">
    <property type="entry name" value="PyrdxlP-dep_Trfase_major"/>
</dbReference>
<dbReference type="PANTHER" id="PTHR13693">
    <property type="entry name" value="CLASS II AMINOTRANSFERASE/8-AMINO-7-OXONONANOATE SYNTHASE"/>
    <property type="match status" value="1"/>
</dbReference>
<protein>
    <recommendedName>
        <fullName evidence="7">Aminotransferase class I/classII large domain-containing protein</fullName>
    </recommendedName>
</protein>
<dbReference type="GO" id="GO:0016020">
    <property type="term" value="C:membrane"/>
    <property type="evidence" value="ECO:0007669"/>
    <property type="project" value="GOC"/>
</dbReference>
<dbReference type="GO" id="GO:0046513">
    <property type="term" value="P:ceramide biosynthetic process"/>
    <property type="evidence" value="ECO:0007669"/>
    <property type="project" value="TreeGrafter"/>
</dbReference>
<gene>
    <name evidence="8" type="ORF">NHX12_026458</name>
</gene>
<proteinExistence type="inferred from homology"/>
<sequence>MTEGSSSKLLSGGGSNNKTTSNGKEDGFVKNHHHYSDMVIQKKGRRPEDKNHNVVRNPGLYNKPFVESFEETPLLVAVLTYMGYGILTVFGYLRDFLRHWNIEKCHVARERDEQKDFVPLYQDFENFYTRNLYMRIRDNWNRPICSVPGAKMDLVENVSHDYNWTFQHTGNLDIHEDLEQLVARFLGVESAMSFGMGFATNSMNIPALTGKGCLILSDELNHASLVLGARLSGSTIRVFKHNSESAPPQLNHV</sequence>
<feature type="region of interest" description="Disordered" evidence="5">
    <location>
        <begin position="1"/>
        <end position="29"/>
    </location>
</feature>
<organism evidence="8 9">
    <name type="scientific">Muraenolepis orangiensis</name>
    <name type="common">Patagonian moray cod</name>
    <dbReference type="NCBI Taxonomy" id="630683"/>
    <lineage>
        <taxon>Eukaryota</taxon>
        <taxon>Metazoa</taxon>
        <taxon>Chordata</taxon>
        <taxon>Craniata</taxon>
        <taxon>Vertebrata</taxon>
        <taxon>Euteleostomi</taxon>
        <taxon>Actinopterygii</taxon>
        <taxon>Neopterygii</taxon>
        <taxon>Teleostei</taxon>
        <taxon>Neoteleostei</taxon>
        <taxon>Acanthomorphata</taxon>
        <taxon>Zeiogadaria</taxon>
        <taxon>Gadariae</taxon>
        <taxon>Gadiformes</taxon>
        <taxon>Muraenolepidoidei</taxon>
        <taxon>Muraenolepididae</taxon>
        <taxon>Muraenolepis</taxon>
    </lineage>
</organism>
<dbReference type="GO" id="GO:0030170">
    <property type="term" value="F:pyridoxal phosphate binding"/>
    <property type="evidence" value="ECO:0007669"/>
    <property type="project" value="InterPro"/>
</dbReference>
<evidence type="ECO:0000256" key="3">
    <source>
        <dbReference type="ARBA" id="ARBA00022679"/>
    </source>
</evidence>
<comment type="cofactor">
    <cofactor evidence="1">
        <name>pyridoxal 5'-phosphate</name>
        <dbReference type="ChEBI" id="CHEBI:597326"/>
    </cofactor>
</comment>
<dbReference type="PANTHER" id="PTHR13693:SF83">
    <property type="entry name" value="SERINE PALMITOYLTRANSFERASE, LONG CHAIN BASE SUBUNIT 2B"/>
    <property type="match status" value="1"/>
</dbReference>
<comment type="caution">
    <text evidence="8">The sequence shown here is derived from an EMBL/GenBank/DDBJ whole genome shotgun (WGS) entry which is preliminary data.</text>
</comment>
<dbReference type="OrthoDB" id="65434at2759"/>
<feature type="domain" description="Aminotransferase class I/classII large" evidence="7">
    <location>
        <begin position="165"/>
        <end position="243"/>
    </location>
</feature>
<keyword evidence="6" id="KW-0812">Transmembrane</keyword>
<evidence type="ECO:0000259" key="7">
    <source>
        <dbReference type="Pfam" id="PF00155"/>
    </source>
</evidence>
<keyword evidence="9" id="KW-1185">Reference proteome</keyword>
<reference evidence="8" key="1">
    <citation type="submission" date="2022-07" db="EMBL/GenBank/DDBJ databases">
        <title>Chromosome-level genome of Muraenolepis orangiensis.</title>
        <authorList>
            <person name="Kim J."/>
        </authorList>
    </citation>
    <scope>NUCLEOTIDE SEQUENCE</scope>
    <source>
        <strain evidence="8">KU_S4_2022</strain>
        <tissue evidence="8">Muscle</tissue>
    </source>
</reference>
<accession>A0A9Q0IN97</accession>
<feature type="compositionally biased region" description="Low complexity" evidence="5">
    <location>
        <begin position="1"/>
        <end position="22"/>
    </location>
</feature>
<evidence type="ECO:0000313" key="8">
    <source>
        <dbReference type="EMBL" id="KAJ3606942.1"/>
    </source>
</evidence>
<dbReference type="InterPro" id="IPR015424">
    <property type="entry name" value="PyrdxlP-dep_Trfase"/>
</dbReference>
<evidence type="ECO:0000256" key="5">
    <source>
        <dbReference type="SAM" id="MobiDB-lite"/>
    </source>
</evidence>
<evidence type="ECO:0000256" key="2">
    <source>
        <dbReference type="ARBA" id="ARBA00008392"/>
    </source>
</evidence>
<evidence type="ECO:0000256" key="4">
    <source>
        <dbReference type="ARBA" id="ARBA00023315"/>
    </source>
</evidence>
<dbReference type="GO" id="GO:0046512">
    <property type="term" value="P:sphingosine biosynthetic process"/>
    <property type="evidence" value="ECO:0007669"/>
    <property type="project" value="TreeGrafter"/>
</dbReference>
<keyword evidence="6" id="KW-0472">Membrane</keyword>
<keyword evidence="6" id="KW-1133">Transmembrane helix</keyword>
<dbReference type="InterPro" id="IPR050087">
    <property type="entry name" value="AON_synthase_class-II"/>
</dbReference>